<feature type="domain" description="Kazal-like" evidence="5">
    <location>
        <begin position="46"/>
        <end position="95"/>
    </location>
</feature>
<gene>
    <name evidence="6" type="ORF">CAUJ_LOCUS6452</name>
</gene>
<dbReference type="SUPFAM" id="SSF100895">
    <property type="entry name" value="Kazal-type serine protease inhibitors"/>
    <property type="match status" value="3"/>
</dbReference>
<evidence type="ECO:0000313" key="7">
    <source>
        <dbReference type="Proteomes" id="UP000835052"/>
    </source>
</evidence>
<dbReference type="SMART" id="SM00280">
    <property type="entry name" value="KAZAL"/>
    <property type="match status" value="2"/>
</dbReference>
<feature type="chain" id="PRO_5035839976" description="Kazal-like domain-containing protein" evidence="4">
    <location>
        <begin position="24"/>
        <end position="278"/>
    </location>
</feature>
<dbReference type="Pfam" id="PF07648">
    <property type="entry name" value="Kazal_2"/>
    <property type="match status" value="3"/>
</dbReference>
<dbReference type="Proteomes" id="UP000835052">
    <property type="component" value="Unassembled WGS sequence"/>
</dbReference>
<evidence type="ECO:0000256" key="2">
    <source>
        <dbReference type="ARBA" id="ARBA00022900"/>
    </source>
</evidence>
<evidence type="ECO:0000259" key="5">
    <source>
        <dbReference type="PROSITE" id="PS51465"/>
    </source>
</evidence>
<evidence type="ECO:0000256" key="4">
    <source>
        <dbReference type="SAM" id="SignalP"/>
    </source>
</evidence>
<evidence type="ECO:0000256" key="3">
    <source>
        <dbReference type="ARBA" id="ARBA00023157"/>
    </source>
</evidence>
<keyword evidence="2" id="KW-0722">Serine protease inhibitor</keyword>
<keyword evidence="3" id="KW-1015">Disulfide bond</keyword>
<keyword evidence="4" id="KW-0732">Signal</keyword>
<organism evidence="6 7">
    <name type="scientific">Caenorhabditis auriculariae</name>
    <dbReference type="NCBI Taxonomy" id="2777116"/>
    <lineage>
        <taxon>Eukaryota</taxon>
        <taxon>Metazoa</taxon>
        <taxon>Ecdysozoa</taxon>
        <taxon>Nematoda</taxon>
        <taxon>Chromadorea</taxon>
        <taxon>Rhabditida</taxon>
        <taxon>Rhabditina</taxon>
        <taxon>Rhabditomorpha</taxon>
        <taxon>Rhabditoidea</taxon>
        <taxon>Rhabditidae</taxon>
        <taxon>Peloderinae</taxon>
        <taxon>Caenorhabditis</taxon>
    </lineage>
</organism>
<dbReference type="PROSITE" id="PS51465">
    <property type="entry name" value="KAZAL_2"/>
    <property type="match status" value="2"/>
</dbReference>
<feature type="signal peptide" evidence="4">
    <location>
        <begin position="1"/>
        <end position="23"/>
    </location>
</feature>
<keyword evidence="7" id="KW-1185">Reference proteome</keyword>
<dbReference type="FunFam" id="3.30.60.30:FF:000060">
    <property type="entry name" value="Protein CBG17314"/>
    <property type="match status" value="1"/>
</dbReference>
<protein>
    <recommendedName>
        <fullName evidence="5">Kazal-like domain-containing protein</fullName>
    </recommendedName>
</protein>
<dbReference type="GO" id="GO:0030154">
    <property type="term" value="P:cell differentiation"/>
    <property type="evidence" value="ECO:0007669"/>
    <property type="project" value="TreeGrafter"/>
</dbReference>
<dbReference type="InterPro" id="IPR036058">
    <property type="entry name" value="Kazal_dom_sf"/>
</dbReference>
<dbReference type="CDD" id="cd00104">
    <property type="entry name" value="KAZAL_FS"/>
    <property type="match status" value="1"/>
</dbReference>
<dbReference type="OrthoDB" id="126772at2759"/>
<accession>A0A8S1H5S2</accession>
<dbReference type="PANTHER" id="PTHR10913:SF45">
    <property type="entry name" value="FOLLISTATIN, ISOFORM A-RELATED"/>
    <property type="match status" value="1"/>
</dbReference>
<feature type="domain" description="Kazal-like" evidence="5">
    <location>
        <begin position="140"/>
        <end position="196"/>
    </location>
</feature>
<dbReference type="InterPro" id="IPR002350">
    <property type="entry name" value="Kazal_dom"/>
</dbReference>
<dbReference type="GO" id="GO:0005576">
    <property type="term" value="C:extracellular region"/>
    <property type="evidence" value="ECO:0007669"/>
    <property type="project" value="TreeGrafter"/>
</dbReference>
<comment type="caution">
    <text evidence="6">The sequence shown here is derived from an EMBL/GenBank/DDBJ whole genome shotgun (WGS) entry which is preliminary data.</text>
</comment>
<name>A0A8S1H5S2_9PELO</name>
<dbReference type="Gene3D" id="3.30.60.30">
    <property type="match status" value="3"/>
</dbReference>
<keyword evidence="1" id="KW-0646">Protease inhibitor</keyword>
<evidence type="ECO:0000256" key="1">
    <source>
        <dbReference type="ARBA" id="ARBA00022690"/>
    </source>
</evidence>
<dbReference type="PANTHER" id="PTHR10913">
    <property type="entry name" value="FOLLISTATIN-RELATED"/>
    <property type="match status" value="1"/>
</dbReference>
<dbReference type="Pfam" id="PF00050">
    <property type="entry name" value="Kazal_1"/>
    <property type="match status" value="1"/>
</dbReference>
<sequence>MFACAGWKCAALLLSLSPNTVMSQVALLLCLIIGHFASATSALNLTQLTGGCKCKPKLEPVCVREGLYQYTYSNKCVYKCVQSRKDVALLYEGACCAAKHCGMFESPVCSESGQMFKSICDFEEVQCVEHRKFKKHLVMDTTHEKCSCILPCPQEWNPVCDSKGKTHANFCTFLNSKCYHKQQLNQSLEVDYSGTCCDDICSVGFSSLTVCDSDGNTHTDLCSFYVEQCRQKRRGSSKVLKIAGVGSCKPKHPLFRTFDYFVNRFPNYHSPIFFSDIN</sequence>
<reference evidence="6" key="1">
    <citation type="submission" date="2020-10" db="EMBL/GenBank/DDBJ databases">
        <authorList>
            <person name="Kikuchi T."/>
        </authorList>
    </citation>
    <scope>NUCLEOTIDE SEQUENCE</scope>
    <source>
        <strain evidence="6">NKZ352</strain>
    </source>
</reference>
<proteinExistence type="predicted"/>
<dbReference type="InterPro" id="IPR050653">
    <property type="entry name" value="Prot_Inhib_GrowthFact_Antg"/>
</dbReference>
<evidence type="ECO:0000313" key="6">
    <source>
        <dbReference type="EMBL" id="CAD6190533.1"/>
    </source>
</evidence>
<dbReference type="AlphaFoldDB" id="A0A8S1H5S2"/>
<dbReference type="EMBL" id="CAJGYM010000016">
    <property type="protein sequence ID" value="CAD6190533.1"/>
    <property type="molecule type" value="Genomic_DNA"/>
</dbReference>